<evidence type="ECO:0000256" key="4">
    <source>
        <dbReference type="ARBA" id="ARBA00022840"/>
    </source>
</evidence>
<dbReference type="Pfam" id="PF16124">
    <property type="entry name" value="RecQ_Zn_bind"/>
    <property type="match status" value="1"/>
</dbReference>
<gene>
    <name evidence="10" type="ORF">FD50_GL000177</name>
</gene>
<dbReference type="GO" id="GO:0009378">
    <property type="term" value="F:four-way junction helicase activity"/>
    <property type="evidence" value="ECO:0007669"/>
    <property type="project" value="TreeGrafter"/>
</dbReference>
<dbReference type="STRING" id="1423801.FD50_GL000177"/>
<reference evidence="10 11" key="1">
    <citation type="journal article" date="2015" name="Genome Announc.">
        <title>Expanding the biotechnology potential of lactobacilli through comparative genomics of 213 strains and associated genera.</title>
        <authorList>
            <person name="Sun Z."/>
            <person name="Harris H.M."/>
            <person name="McCann A."/>
            <person name="Guo C."/>
            <person name="Argimon S."/>
            <person name="Zhang W."/>
            <person name="Yang X."/>
            <person name="Jeffery I.B."/>
            <person name="Cooney J.C."/>
            <person name="Kagawa T.F."/>
            <person name="Liu W."/>
            <person name="Song Y."/>
            <person name="Salvetti E."/>
            <person name="Wrobel A."/>
            <person name="Rasinkangas P."/>
            <person name="Parkhill J."/>
            <person name="Rea M.C."/>
            <person name="O'Sullivan O."/>
            <person name="Ritari J."/>
            <person name="Douillard F.P."/>
            <person name="Paul Ross R."/>
            <person name="Yang R."/>
            <person name="Briner A.E."/>
            <person name="Felis G.E."/>
            <person name="de Vos W.M."/>
            <person name="Barrangou R."/>
            <person name="Klaenhammer T.R."/>
            <person name="Caufield P.W."/>
            <person name="Cui Y."/>
            <person name="Zhang H."/>
            <person name="O'Toole P.W."/>
        </authorList>
    </citation>
    <scope>NUCLEOTIDE SEQUENCE [LARGE SCALE GENOMIC DNA]</scope>
    <source>
        <strain evidence="10 11">DSM 16230</strain>
    </source>
</reference>
<dbReference type="GO" id="GO:0006281">
    <property type="term" value="P:DNA repair"/>
    <property type="evidence" value="ECO:0007669"/>
    <property type="project" value="TreeGrafter"/>
</dbReference>
<accession>A0A0R1V1J0</accession>
<evidence type="ECO:0000256" key="7">
    <source>
        <dbReference type="ARBA" id="ARBA00044550"/>
    </source>
</evidence>
<dbReference type="RefSeq" id="WP_228887906.1">
    <property type="nucleotide sequence ID" value="NZ_AZFQ01000026.1"/>
</dbReference>
<dbReference type="Pfam" id="PF00271">
    <property type="entry name" value="Helicase_C"/>
    <property type="match status" value="1"/>
</dbReference>
<dbReference type="Proteomes" id="UP000051166">
    <property type="component" value="Unassembled WGS sequence"/>
</dbReference>
<evidence type="ECO:0000256" key="5">
    <source>
        <dbReference type="ARBA" id="ARBA00023125"/>
    </source>
</evidence>
<dbReference type="CDD" id="cd17920">
    <property type="entry name" value="DEXHc_RecQ"/>
    <property type="match status" value="1"/>
</dbReference>
<dbReference type="PROSITE" id="PS51192">
    <property type="entry name" value="HELICASE_ATP_BIND_1"/>
    <property type="match status" value="1"/>
</dbReference>
<evidence type="ECO:0000313" key="11">
    <source>
        <dbReference type="Proteomes" id="UP000051166"/>
    </source>
</evidence>
<name>A0A0R1V1J0_9LACO</name>
<dbReference type="GO" id="GO:0003677">
    <property type="term" value="F:DNA binding"/>
    <property type="evidence" value="ECO:0007669"/>
    <property type="project" value="UniProtKB-KW"/>
</dbReference>
<dbReference type="SUPFAM" id="SSF52540">
    <property type="entry name" value="P-loop containing nucleoside triphosphate hydrolases"/>
    <property type="match status" value="1"/>
</dbReference>
<dbReference type="GO" id="GO:0043138">
    <property type="term" value="F:3'-5' DNA helicase activity"/>
    <property type="evidence" value="ECO:0007669"/>
    <property type="project" value="TreeGrafter"/>
</dbReference>
<evidence type="ECO:0000313" key="10">
    <source>
        <dbReference type="EMBL" id="KRL99479.1"/>
    </source>
</evidence>
<evidence type="ECO:0000256" key="3">
    <source>
        <dbReference type="ARBA" id="ARBA00022806"/>
    </source>
</evidence>
<organism evidence="10 11">
    <name type="scientific">Liquorilactobacillus satsumensis DSM 16230 = JCM 12392</name>
    <dbReference type="NCBI Taxonomy" id="1423801"/>
    <lineage>
        <taxon>Bacteria</taxon>
        <taxon>Bacillati</taxon>
        <taxon>Bacillota</taxon>
        <taxon>Bacilli</taxon>
        <taxon>Lactobacillales</taxon>
        <taxon>Lactobacillaceae</taxon>
        <taxon>Liquorilactobacillus</taxon>
    </lineage>
</organism>
<keyword evidence="4" id="KW-0067">ATP-binding</keyword>
<dbReference type="GO" id="GO:0043590">
    <property type="term" value="C:bacterial nucleoid"/>
    <property type="evidence" value="ECO:0007669"/>
    <property type="project" value="TreeGrafter"/>
</dbReference>
<dbReference type="InterPro" id="IPR002464">
    <property type="entry name" value="DNA/RNA_helicase_DEAH_CS"/>
</dbReference>
<evidence type="ECO:0000259" key="9">
    <source>
        <dbReference type="PROSITE" id="PS51194"/>
    </source>
</evidence>
<protein>
    <recommendedName>
        <fullName evidence="6">ATP-dependent DNA helicase RecQ</fullName>
    </recommendedName>
    <alternativeName>
        <fullName evidence="7">DNA 3'-5' helicase RecQ</fullName>
    </alternativeName>
</protein>
<dbReference type="InterPro" id="IPR011545">
    <property type="entry name" value="DEAD/DEAH_box_helicase_dom"/>
</dbReference>
<dbReference type="InterPro" id="IPR004589">
    <property type="entry name" value="DNA_helicase_ATP-dep_RecQ"/>
</dbReference>
<dbReference type="GO" id="GO:0005524">
    <property type="term" value="F:ATP binding"/>
    <property type="evidence" value="ECO:0007669"/>
    <property type="project" value="UniProtKB-KW"/>
</dbReference>
<keyword evidence="11" id="KW-1185">Reference proteome</keyword>
<dbReference type="PROSITE" id="PS00690">
    <property type="entry name" value="DEAH_ATP_HELICASE"/>
    <property type="match status" value="1"/>
</dbReference>
<dbReference type="InterPro" id="IPR014001">
    <property type="entry name" value="Helicase_ATP-bd"/>
</dbReference>
<dbReference type="PROSITE" id="PS51194">
    <property type="entry name" value="HELICASE_CTER"/>
    <property type="match status" value="1"/>
</dbReference>
<feature type="domain" description="Helicase C-terminal" evidence="9">
    <location>
        <begin position="224"/>
        <end position="370"/>
    </location>
</feature>
<dbReference type="SMART" id="SM00487">
    <property type="entry name" value="DEXDc"/>
    <property type="match status" value="1"/>
</dbReference>
<dbReference type="GeneID" id="98307639"/>
<dbReference type="GO" id="GO:0030894">
    <property type="term" value="C:replisome"/>
    <property type="evidence" value="ECO:0007669"/>
    <property type="project" value="TreeGrafter"/>
</dbReference>
<dbReference type="GO" id="GO:0005737">
    <property type="term" value="C:cytoplasm"/>
    <property type="evidence" value="ECO:0007669"/>
    <property type="project" value="TreeGrafter"/>
</dbReference>
<dbReference type="Gene3D" id="3.40.50.300">
    <property type="entry name" value="P-loop containing nucleotide triphosphate hydrolases"/>
    <property type="match status" value="2"/>
</dbReference>
<evidence type="ECO:0000259" key="8">
    <source>
        <dbReference type="PROSITE" id="PS51192"/>
    </source>
</evidence>
<evidence type="ECO:0000256" key="1">
    <source>
        <dbReference type="ARBA" id="ARBA00022741"/>
    </source>
</evidence>
<dbReference type="Pfam" id="PF00270">
    <property type="entry name" value="DEAD"/>
    <property type="match status" value="1"/>
</dbReference>
<dbReference type="PANTHER" id="PTHR13710:SF84">
    <property type="entry name" value="ATP-DEPENDENT DNA HELICASE RECS-RELATED"/>
    <property type="match status" value="1"/>
</dbReference>
<dbReference type="InterPro" id="IPR027417">
    <property type="entry name" value="P-loop_NTPase"/>
</dbReference>
<dbReference type="GO" id="GO:0016787">
    <property type="term" value="F:hydrolase activity"/>
    <property type="evidence" value="ECO:0007669"/>
    <property type="project" value="UniProtKB-KW"/>
</dbReference>
<dbReference type="PATRIC" id="fig|1423801.4.peg.179"/>
<dbReference type="InterPro" id="IPR001650">
    <property type="entry name" value="Helicase_C-like"/>
</dbReference>
<dbReference type="NCBIfam" id="TIGR00614">
    <property type="entry name" value="recQ_fam"/>
    <property type="match status" value="1"/>
</dbReference>
<sequence>MISETFLTEKLQHFFGYNSFKDGQAEIMRALLAGHSTLGILPTGTGKSLCYQLMGKILKKPVLIVSPLLSLMQDQVEQLRYLGEKKAIALTSELSYQHKQFVLQHLGEYDYVYLAPEMLQKQAVLAQLMHISLGLFVVDEAHCISQWGPDFRPDYLDLKELRQKIGNPLTLALTATATSAVESDICQQLFDTNEVPKIIRRSVDRANIFLAVKEVTSQQQKNEYLLQLLPQLKMPVLIYFSSKKKADELSQLIRAKTSLRTAAYHAGLAKSDRYSIQQQFMQDQLDVICATSAFGMGINKKNIRCILHYHLPADLESYSQEVGRAGRDQQLSLALLLFDPADIKLQRQLSSNTLPDDLEIEYYFRHKGLDHKHSAASEKELLLEYYTQRAMTPEKIRLIFKRRRLRKEEKLQALINYLKSTECRRNFLCAYFGEKRVVQHTVTCCQPAGQPLVLKRFLASKRDQTAASVPHDYREIIAALFKM</sequence>
<feature type="domain" description="Helicase ATP-binding" evidence="8">
    <location>
        <begin position="28"/>
        <end position="195"/>
    </location>
</feature>
<keyword evidence="1" id="KW-0547">Nucleotide-binding</keyword>
<dbReference type="InterPro" id="IPR032284">
    <property type="entry name" value="RecQ_Zn-bd"/>
</dbReference>
<keyword evidence="2" id="KW-0378">Hydrolase</keyword>
<evidence type="ECO:0000256" key="6">
    <source>
        <dbReference type="ARBA" id="ARBA00044535"/>
    </source>
</evidence>
<dbReference type="EMBL" id="AZFQ01000026">
    <property type="protein sequence ID" value="KRL99479.1"/>
    <property type="molecule type" value="Genomic_DNA"/>
</dbReference>
<keyword evidence="3 10" id="KW-0347">Helicase</keyword>
<keyword evidence="5" id="KW-0238">DNA-binding</keyword>
<dbReference type="SMART" id="SM00490">
    <property type="entry name" value="HELICc"/>
    <property type="match status" value="1"/>
</dbReference>
<dbReference type="GO" id="GO:0006310">
    <property type="term" value="P:DNA recombination"/>
    <property type="evidence" value="ECO:0007669"/>
    <property type="project" value="InterPro"/>
</dbReference>
<evidence type="ECO:0000256" key="2">
    <source>
        <dbReference type="ARBA" id="ARBA00022801"/>
    </source>
</evidence>
<proteinExistence type="predicted"/>
<dbReference type="PANTHER" id="PTHR13710">
    <property type="entry name" value="DNA HELICASE RECQ FAMILY MEMBER"/>
    <property type="match status" value="1"/>
</dbReference>
<comment type="caution">
    <text evidence="10">The sequence shown here is derived from an EMBL/GenBank/DDBJ whole genome shotgun (WGS) entry which is preliminary data.</text>
</comment>
<dbReference type="AlphaFoldDB" id="A0A0R1V1J0"/>